<feature type="transmembrane region" description="Helical" evidence="1">
    <location>
        <begin position="12"/>
        <end position="32"/>
    </location>
</feature>
<organism evidence="2 3">
    <name type="scientific">Streptococcus salivarius</name>
    <dbReference type="NCBI Taxonomy" id="1304"/>
    <lineage>
        <taxon>Bacteria</taxon>
        <taxon>Bacillati</taxon>
        <taxon>Bacillota</taxon>
        <taxon>Bacilli</taxon>
        <taxon>Lactobacillales</taxon>
        <taxon>Streptococcaceae</taxon>
        <taxon>Streptococcus</taxon>
    </lineage>
</organism>
<sequence>MKSEEKILRKVKTMFCFFVAVIVFIVIVKALFKM</sequence>
<dbReference type="Proteomes" id="UP000273998">
    <property type="component" value="Unassembled WGS sequence"/>
</dbReference>
<keyword evidence="1" id="KW-0812">Transmembrane</keyword>
<gene>
    <name evidence="2" type="ORF">D8867_11000</name>
</gene>
<evidence type="ECO:0000256" key="1">
    <source>
        <dbReference type="SAM" id="Phobius"/>
    </source>
</evidence>
<keyword evidence="1" id="KW-0472">Membrane</keyword>
<evidence type="ECO:0000313" key="2">
    <source>
        <dbReference type="EMBL" id="RSI51389.1"/>
    </source>
</evidence>
<comment type="caution">
    <text evidence="2">The sequence shown here is derived from an EMBL/GenBank/DDBJ whole genome shotgun (WGS) entry which is preliminary data.</text>
</comment>
<evidence type="ECO:0000313" key="3">
    <source>
        <dbReference type="Proteomes" id="UP000273998"/>
    </source>
</evidence>
<reference evidence="2 3" key="1">
    <citation type="submission" date="2018-11" db="EMBL/GenBank/DDBJ databases">
        <title>Species Designations Belie Phenotypic and Genotypic Heterogeneity in Oral Streptococci.</title>
        <authorList>
            <person name="Velsko I."/>
        </authorList>
    </citation>
    <scope>NUCLEOTIDE SEQUENCE [LARGE SCALE GENOMIC DNA]</scope>
    <source>
        <strain evidence="2 3">BCC42</strain>
    </source>
</reference>
<accession>A0AAX1Y8B6</accession>
<proteinExistence type="predicted"/>
<dbReference type="EMBL" id="RJNF01000073">
    <property type="protein sequence ID" value="RSI51389.1"/>
    <property type="molecule type" value="Genomic_DNA"/>
</dbReference>
<keyword evidence="1" id="KW-1133">Transmembrane helix</keyword>
<name>A0AAX1Y8B6_STRSL</name>
<dbReference type="AlphaFoldDB" id="A0AAX1Y8B6"/>
<protein>
    <recommendedName>
        <fullName evidence="4">DUF4044 domain-containing protein</fullName>
    </recommendedName>
</protein>
<evidence type="ECO:0008006" key="4">
    <source>
        <dbReference type="Google" id="ProtNLM"/>
    </source>
</evidence>